<dbReference type="PATRIC" id="fig|1096930.3.peg.1314"/>
<dbReference type="RefSeq" id="WP_021233285.1">
    <property type="nucleotide sequence ID" value="NZ_ATHL01000050.1"/>
</dbReference>
<feature type="domain" description="Anti-sigma-28 factor FlgM C-terminal" evidence="2">
    <location>
        <begin position="60"/>
        <end position="91"/>
    </location>
</feature>
<dbReference type="InterPro" id="IPR035890">
    <property type="entry name" value="Anti-sigma-28_factor_FlgM_sf"/>
</dbReference>
<accession>T0I0Q8</accession>
<name>T0I0Q8_9SPHN</name>
<protein>
    <recommendedName>
        <fullName evidence="2">Anti-sigma-28 factor FlgM C-terminal domain-containing protein</fullName>
    </recommendedName>
</protein>
<dbReference type="AlphaFoldDB" id="T0I0Q8"/>
<sequence>MPPIEVGSTSATGAINGRLARPTGPSEAKPTGAKPGAPSLSAWAESPVVDGSSALDPGAAPIDAERVAEIRRAVANGTYPVIPTQIADAMIAAGVLLASHRE</sequence>
<proteinExistence type="predicted"/>
<dbReference type="EMBL" id="ATHL01000050">
    <property type="protein sequence ID" value="EQB17858.1"/>
    <property type="molecule type" value="Genomic_DNA"/>
</dbReference>
<gene>
    <name evidence="3" type="ORF">L284_06670</name>
</gene>
<dbReference type="SUPFAM" id="SSF101498">
    <property type="entry name" value="Anti-sigma factor FlgM"/>
    <property type="match status" value="1"/>
</dbReference>
<evidence type="ECO:0000313" key="3">
    <source>
        <dbReference type="EMBL" id="EQB17858.1"/>
    </source>
</evidence>
<dbReference type="Pfam" id="PF04316">
    <property type="entry name" value="FlgM"/>
    <property type="match status" value="1"/>
</dbReference>
<comment type="caution">
    <text evidence="3">The sequence shown here is derived from an EMBL/GenBank/DDBJ whole genome shotgun (WGS) entry which is preliminary data.</text>
</comment>
<evidence type="ECO:0000313" key="4">
    <source>
        <dbReference type="Proteomes" id="UP000015527"/>
    </source>
</evidence>
<reference evidence="3 4" key="1">
    <citation type="journal article" date="2013" name="Genome Announc.">
        <title>Genome Sequence of Novosphingobium lindaniclasticum LE124T, Isolated from a Hexachlorocyclohexane Dumpsite.</title>
        <authorList>
            <person name="Saxena A."/>
            <person name="Nayyar N."/>
            <person name="Sangwan N."/>
            <person name="Kumari R."/>
            <person name="Khurana J.P."/>
            <person name="Lal R."/>
        </authorList>
    </citation>
    <scope>NUCLEOTIDE SEQUENCE [LARGE SCALE GENOMIC DNA]</scope>
    <source>
        <strain evidence="3 4">LE124</strain>
    </source>
</reference>
<evidence type="ECO:0000259" key="2">
    <source>
        <dbReference type="Pfam" id="PF04316"/>
    </source>
</evidence>
<dbReference type="OrthoDB" id="7392062at2"/>
<dbReference type="eggNOG" id="COG2747">
    <property type="taxonomic scope" value="Bacteria"/>
</dbReference>
<feature type="region of interest" description="Disordered" evidence="1">
    <location>
        <begin position="1"/>
        <end position="43"/>
    </location>
</feature>
<keyword evidence="4" id="KW-1185">Reference proteome</keyword>
<dbReference type="InterPro" id="IPR031316">
    <property type="entry name" value="FlgM_C"/>
</dbReference>
<dbReference type="Proteomes" id="UP000015527">
    <property type="component" value="Unassembled WGS sequence"/>
</dbReference>
<organism evidence="3 4">
    <name type="scientific">Novosphingobium lindaniclasticum LE124</name>
    <dbReference type="NCBI Taxonomy" id="1096930"/>
    <lineage>
        <taxon>Bacteria</taxon>
        <taxon>Pseudomonadati</taxon>
        <taxon>Pseudomonadota</taxon>
        <taxon>Alphaproteobacteria</taxon>
        <taxon>Sphingomonadales</taxon>
        <taxon>Sphingomonadaceae</taxon>
        <taxon>Novosphingobium</taxon>
    </lineage>
</organism>
<evidence type="ECO:0000256" key="1">
    <source>
        <dbReference type="SAM" id="MobiDB-lite"/>
    </source>
</evidence>